<keyword evidence="4" id="KW-0804">Transcription</keyword>
<keyword evidence="2" id="KW-0805">Transcription regulation</keyword>
<dbReference type="Gene3D" id="3.40.190.290">
    <property type="match status" value="1"/>
</dbReference>
<dbReference type="PANTHER" id="PTHR30537">
    <property type="entry name" value="HTH-TYPE TRANSCRIPTIONAL REGULATOR"/>
    <property type="match status" value="1"/>
</dbReference>
<dbReference type="Gene3D" id="1.10.10.10">
    <property type="entry name" value="Winged helix-like DNA-binding domain superfamily/Winged helix DNA-binding domain"/>
    <property type="match status" value="1"/>
</dbReference>
<gene>
    <name evidence="6" type="ORF">E2553_35635</name>
</gene>
<accession>A0A4Y8MX21</accession>
<dbReference type="Proteomes" id="UP000297385">
    <property type="component" value="Unassembled WGS sequence"/>
</dbReference>
<dbReference type="AlphaFoldDB" id="A0A4Y8MX21"/>
<protein>
    <submittedName>
        <fullName evidence="6">LysR family transcriptional regulator</fullName>
    </submittedName>
</protein>
<sequence>MVGPSDRSMRSIKDVHTNRIRYLRRQRYPRPHPDICQVLDIYFRVKSSTFGYHVRCHHPSRHVDVVFIAPTLTILSLGTTPEVSMQNPSGRRPTLLAMRAFVLLIETENREKAATQMEITVAQVTALMRELEKRLGVQLLLRTGERYVPTEAGIDFGARCREVIALTDEAEAMCSGAAMAPRGLLRIQCDVGFGQRYVLPVIGNFCARFPQITVEFSTSSSTSDLLIRGVDASIHLADRLMDPRGLSRKLGDTFMVLCASPAYLEKHGHPRTPVDLYDQPCFRLISPSVPTDWNLIDDTGTTQRLLLRSRLTTDTPELLTEVTLQGKGIALMPTFCAIELVRAGRLQHVLREWRSQDIGVYATFSAQQPLDSKSRAWLEWVTERITPQLQTDREYFRIQSQQ</sequence>
<evidence type="ECO:0000256" key="2">
    <source>
        <dbReference type="ARBA" id="ARBA00023015"/>
    </source>
</evidence>
<evidence type="ECO:0000313" key="6">
    <source>
        <dbReference type="EMBL" id="TFE41959.1"/>
    </source>
</evidence>
<keyword evidence="3" id="KW-0238">DNA-binding</keyword>
<evidence type="ECO:0000256" key="4">
    <source>
        <dbReference type="ARBA" id="ARBA00023163"/>
    </source>
</evidence>
<comment type="caution">
    <text evidence="6">The sequence shown here is derived from an EMBL/GenBank/DDBJ whole genome shotgun (WGS) entry which is preliminary data.</text>
</comment>
<dbReference type="GO" id="GO:0006351">
    <property type="term" value="P:DNA-templated transcription"/>
    <property type="evidence" value="ECO:0007669"/>
    <property type="project" value="TreeGrafter"/>
</dbReference>
<proteinExistence type="inferred from homology"/>
<dbReference type="Pfam" id="PF00126">
    <property type="entry name" value="HTH_1"/>
    <property type="match status" value="1"/>
</dbReference>
<dbReference type="InterPro" id="IPR000847">
    <property type="entry name" value="LysR_HTH_N"/>
</dbReference>
<dbReference type="EMBL" id="SNVI01000002">
    <property type="protein sequence ID" value="TFE41959.1"/>
    <property type="molecule type" value="Genomic_DNA"/>
</dbReference>
<evidence type="ECO:0000313" key="7">
    <source>
        <dbReference type="Proteomes" id="UP000297385"/>
    </source>
</evidence>
<evidence type="ECO:0000259" key="5">
    <source>
        <dbReference type="PROSITE" id="PS50931"/>
    </source>
</evidence>
<dbReference type="PANTHER" id="PTHR30537:SF5">
    <property type="entry name" value="HTH-TYPE TRANSCRIPTIONAL ACTIVATOR TTDR-RELATED"/>
    <property type="match status" value="1"/>
</dbReference>
<dbReference type="SUPFAM" id="SSF46785">
    <property type="entry name" value="Winged helix' DNA-binding domain"/>
    <property type="match status" value="1"/>
</dbReference>
<evidence type="ECO:0000256" key="3">
    <source>
        <dbReference type="ARBA" id="ARBA00023125"/>
    </source>
</evidence>
<name>A0A4Y8MX21_9BURK</name>
<comment type="similarity">
    <text evidence="1">Belongs to the LysR transcriptional regulatory family.</text>
</comment>
<dbReference type="InterPro" id="IPR058163">
    <property type="entry name" value="LysR-type_TF_proteobact-type"/>
</dbReference>
<evidence type="ECO:0000256" key="1">
    <source>
        <dbReference type="ARBA" id="ARBA00009437"/>
    </source>
</evidence>
<dbReference type="InterPro" id="IPR005119">
    <property type="entry name" value="LysR_subst-bd"/>
</dbReference>
<dbReference type="InterPro" id="IPR036388">
    <property type="entry name" value="WH-like_DNA-bd_sf"/>
</dbReference>
<dbReference type="CDD" id="cd08422">
    <property type="entry name" value="PBP2_CrgA_like"/>
    <property type="match status" value="1"/>
</dbReference>
<dbReference type="PROSITE" id="PS50931">
    <property type="entry name" value="HTH_LYSR"/>
    <property type="match status" value="1"/>
</dbReference>
<reference evidence="6 7" key="1">
    <citation type="submission" date="2019-03" db="EMBL/GenBank/DDBJ databases">
        <title>Complete Genome Sequence of Paraburkholderia dipogonis ICMP 19430T, a Nitrogen-fixing Symbiont of the South African Invasive Legume Dipogon lignosus in New Zealand.</title>
        <authorList>
            <person name="De Meyer S.E."/>
        </authorList>
    </citation>
    <scope>NUCLEOTIDE SEQUENCE [LARGE SCALE GENOMIC DNA]</scope>
    <source>
        <strain evidence="6 7">ICMP 19430</strain>
    </source>
</reference>
<feature type="domain" description="HTH lysR-type" evidence="5">
    <location>
        <begin position="93"/>
        <end position="150"/>
    </location>
</feature>
<dbReference type="Pfam" id="PF03466">
    <property type="entry name" value="LysR_substrate"/>
    <property type="match status" value="1"/>
</dbReference>
<organism evidence="6 7">
    <name type="scientific">Paraburkholderia dipogonis</name>
    <dbReference type="NCBI Taxonomy" id="1211383"/>
    <lineage>
        <taxon>Bacteria</taxon>
        <taxon>Pseudomonadati</taxon>
        <taxon>Pseudomonadota</taxon>
        <taxon>Betaproteobacteria</taxon>
        <taxon>Burkholderiales</taxon>
        <taxon>Burkholderiaceae</taxon>
        <taxon>Paraburkholderia</taxon>
    </lineage>
</organism>
<dbReference type="SUPFAM" id="SSF53850">
    <property type="entry name" value="Periplasmic binding protein-like II"/>
    <property type="match status" value="1"/>
</dbReference>
<dbReference type="GO" id="GO:0003700">
    <property type="term" value="F:DNA-binding transcription factor activity"/>
    <property type="evidence" value="ECO:0007669"/>
    <property type="project" value="InterPro"/>
</dbReference>
<dbReference type="InterPro" id="IPR036390">
    <property type="entry name" value="WH_DNA-bd_sf"/>
</dbReference>
<dbReference type="GO" id="GO:0043565">
    <property type="term" value="F:sequence-specific DNA binding"/>
    <property type="evidence" value="ECO:0007669"/>
    <property type="project" value="TreeGrafter"/>
</dbReference>